<reference evidence="1 2" key="1">
    <citation type="submission" date="2016-04" db="EMBL/GenBank/DDBJ databases">
        <title>Chloroflexus islandicus sp. nov., a thermophilic filamentous anoxygenic phototrophic bacterium from geyser Strokkur (Iceland).</title>
        <authorList>
            <person name="Gaisin V.A."/>
            <person name="Kalashnikov A.M."/>
            <person name="Sukhacheva M.V."/>
            <person name="Grouzdev D.S."/>
            <person name="Ivanov T.M."/>
            <person name="Kuznetsov B."/>
            <person name="Gorlenko V.M."/>
        </authorList>
    </citation>
    <scope>NUCLEOTIDE SEQUENCE [LARGE SCALE GENOMIC DNA]</scope>
    <source>
        <strain evidence="2">isl-2</strain>
    </source>
</reference>
<comment type="caution">
    <text evidence="1">The sequence shown here is derived from an EMBL/GenBank/DDBJ whole genome shotgun (WGS) entry which is preliminary data.</text>
</comment>
<protein>
    <submittedName>
        <fullName evidence="1">Uncharacterized protein</fullName>
    </submittedName>
</protein>
<keyword evidence="2" id="KW-1185">Reference proteome</keyword>
<dbReference type="EMBL" id="LWQS01000030">
    <property type="protein sequence ID" value="OAN48602.1"/>
    <property type="molecule type" value="Genomic_DNA"/>
</dbReference>
<dbReference type="AlphaFoldDB" id="A0A178MIQ3"/>
<evidence type="ECO:0000313" key="2">
    <source>
        <dbReference type="Proteomes" id="UP000078287"/>
    </source>
</evidence>
<proteinExistence type="predicted"/>
<dbReference type="STRING" id="1707952.A6A03_07460"/>
<dbReference type="Proteomes" id="UP000078287">
    <property type="component" value="Unassembled WGS sequence"/>
</dbReference>
<name>A0A178MIQ3_9CHLR</name>
<sequence length="85" mass="9209">MDLDPLDLSLAGAAVTPTDEFLNGWPAPFKDCLHTTIAQIAYPSFDLRFTRTVAGVGAEAYPLDATGNKDMSTNKIHTPPVNIQY</sequence>
<accession>A0A178MIQ3</accession>
<evidence type="ECO:0000313" key="1">
    <source>
        <dbReference type="EMBL" id="OAN48602.1"/>
    </source>
</evidence>
<organism evidence="1 2">
    <name type="scientific">Chloroflexus islandicus</name>
    <dbReference type="NCBI Taxonomy" id="1707952"/>
    <lineage>
        <taxon>Bacteria</taxon>
        <taxon>Bacillati</taxon>
        <taxon>Chloroflexota</taxon>
        <taxon>Chloroflexia</taxon>
        <taxon>Chloroflexales</taxon>
        <taxon>Chloroflexineae</taxon>
        <taxon>Chloroflexaceae</taxon>
        <taxon>Chloroflexus</taxon>
    </lineage>
</organism>
<gene>
    <name evidence="1" type="ORF">A6A03_07460</name>
</gene>